<evidence type="ECO:0000256" key="12">
    <source>
        <dbReference type="ARBA" id="ARBA00025536"/>
    </source>
</evidence>
<dbReference type="InterPro" id="IPR037067">
    <property type="entry name" value="Coatomer_gsu_app_sf"/>
</dbReference>
<dbReference type="GO" id="GO:0005198">
    <property type="term" value="F:structural molecule activity"/>
    <property type="evidence" value="ECO:0007669"/>
    <property type="project" value="InterPro"/>
</dbReference>
<evidence type="ECO:0000256" key="7">
    <source>
        <dbReference type="ARBA" id="ARBA00022892"/>
    </source>
</evidence>
<evidence type="ECO:0000256" key="11">
    <source>
        <dbReference type="ARBA" id="ARBA00023329"/>
    </source>
</evidence>
<evidence type="ECO:0000256" key="2">
    <source>
        <dbReference type="ARBA" id="ARBA00010720"/>
    </source>
</evidence>
<evidence type="ECO:0000256" key="5">
    <source>
        <dbReference type="ARBA" id="ARBA00022553"/>
    </source>
</evidence>
<comment type="subcellular location">
    <subcellularLocation>
        <location evidence="13">Cytoplasm</location>
    </subcellularLocation>
    <subcellularLocation>
        <location evidence="1 13">Golgi apparatus membrane</location>
        <topology evidence="1 13">Peripheral membrane protein</topology>
        <orientation evidence="1 13">Cytoplasmic side</orientation>
    </subcellularLocation>
    <subcellularLocation>
        <location evidence="13">Cytoplasmic vesicle</location>
        <location evidence="13">COPI-coated vesicle membrane</location>
        <topology evidence="13">Peripheral membrane protein</topology>
        <orientation evidence="13">Cytoplasmic side</orientation>
    </subcellularLocation>
</comment>
<sequence length="843" mass="92059">MDKKHEDAGGVAQIDKTSVFQEARVFNQSPISPRKCRVILTKLALLLFTGESWGRQEATTLFFGISKLFQNKDASLRQMVYLVIKELAGSADDVIMVTSSIMKDTSVGSDVVYRPNAIRALCRVIDASTVQAIERLVKTCIVDKNPSVASAALVSSYHLLPVAKDVVRRWQSEAAEAASGSKSGGGFLGGFGGSSHTALQASTNYMTQYHAIGLLYQMRSGDRMSLVKMVQQYSAAGVVKSPAATVLLVRLAAKLADEDPNLRKPMMQLLDGWLRHKSEMVNFEAAKAICDMRDVTDAELVQAVHVLQLFLTSPRAVTKFAALRILSQMASFKPDAVRSCNQDIESLITNSNRSIATFAITTLLKTGNESSVDRLMKQITGFMAEITDEFKVTIVEAVRTLALKFKSKQSGFLAFLSGILRDEGGYEFKRAVVEAIMDLIRFVPEAKEDALATLCEFIEDCEFTKLAVRDRAALNLRLMDQEDDDMAISFIRNDSMFSLPVLEHQLAMYVSSDSRDTFETAFDITKIPTVSREQADAADLTKKTEGATPTLKAPSAAKQPSKVGADAAANAANNAQKYAAELQKIPELAAHGGVLKSSDVVELTESETEYVVTAIKHIFKDHVVIQYDIKNTLEDTVLLDVEMVVTPEDDGDVQLEEEFVIPAPKLLTNEPGTVYVSFKRLETESQFIAASFTNVLKFTSKEIDPSTNEPEEGDGYPDEYSVEDLYLTGADYVVPAYAGSFDNVWEQSNNDTATETLQLGNMKSIADATEQLTRTLSLQPLEGTDVALSTSTHTLKLYGKTITGGKVAAMVRMAFSAKTGVTMKIDVRSEEEGVAALVVGSVA</sequence>
<dbReference type="GO" id="GO:0005793">
    <property type="term" value="C:endoplasmic reticulum-Golgi intermediate compartment"/>
    <property type="evidence" value="ECO:0007669"/>
    <property type="project" value="TreeGrafter"/>
</dbReference>
<dbReference type="GO" id="GO:0006888">
    <property type="term" value="P:endoplasmic reticulum to Golgi vesicle-mediated transport"/>
    <property type="evidence" value="ECO:0007669"/>
    <property type="project" value="TreeGrafter"/>
</dbReference>
<evidence type="ECO:0000256" key="4">
    <source>
        <dbReference type="ARBA" id="ARBA00022490"/>
    </source>
</evidence>
<dbReference type="SUPFAM" id="SSF55711">
    <property type="entry name" value="Subdomain of clathrin and coatomer appendage domain"/>
    <property type="match status" value="1"/>
</dbReference>
<comment type="similarity">
    <text evidence="2 13">Belongs to the COPG family.</text>
</comment>
<feature type="domain" description="Clathrin/coatomer adaptor adaptin-like N-terminal" evidence="15">
    <location>
        <begin position="18"/>
        <end position="467"/>
    </location>
</feature>
<dbReference type="SUPFAM" id="SSF49348">
    <property type="entry name" value="Clathrin adaptor appendage domain"/>
    <property type="match status" value="1"/>
</dbReference>
<keyword evidence="9 13" id="KW-0333">Golgi apparatus</keyword>
<dbReference type="AlphaFoldDB" id="A0A8H5ZKQ5"/>
<dbReference type="GO" id="GO:0000139">
    <property type="term" value="C:Golgi membrane"/>
    <property type="evidence" value="ECO:0007669"/>
    <property type="project" value="UniProtKB-SubCell"/>
</dbReference>
<dbReference type="Pfam" id="PF08752">
    <property type="entry name" value="COP-gamma_platf"/>
    <property type="match status" value="1"/>
</dbReference>
<dbReference type="InterPro" id="IPR013040">
    <property type="entry name" value="Coatomer_gsu_app_Ig-like_dom"/>
</dbReference>
<dbReference type="GO" id="GO:0006891">
    <property type="term" value="P:intra-Golgi vesicle-mediated transport"/>
    <property type="evidence" value="ECO:0007669"/>
    <property type="project" value="TreeGrafter"/>
</dbReference>
<keyword evidence="5" id="KW-0597">Phosphoprotein</keyword>
<proteinExistence type="inferred from homology"/>
<dbReference type="InterPro" id="IPR017106">
    <property type="entry name" value="Coatomer_gsu"/>
</dbReference>
<evidence type="ECO:0000256" key="1">
    <source>
        <dbReference type="ARBA" id="ARBA00004255"/>
    </source>
</evidence>
<dbReference type="EMBL" id="WNKQ01000006">
    <property type="protein sequence ID" value="KAF5850614.1"/>
    <property type="molecule type" value="Genomic_DNA"/>
</dbReference>
<evidence type="ECO:0000313" key="19">
    <source>
        <dbReference type="Proteomes" id="UP000624244"/>
    </source>
</evidence>
<dbReference type="Gene3D" id="1.25.10.10">
    <property type="entry name" value="Leucine-rich Repeat Variant"/>
    <property type="match status" value="1"/>
</dbReference>
<dbReference type="Gene3D" id="2.60.40.1480">
    <property type="entry name" value="Coatomer, gamma subunit, appendage domain"/>
    <property type="match status" value="1"/>
</dbReference>
<comment type="function">
    <text evidence="12 13">The coatomer is a cytosolic protein complex that binds to dilysine motifs and reversibly associates with Golgi non-clathrin-coated vesicles, which further mediate biosynthetic protein transport from the ER, via the Golgi up to the trans Golgi network. Coatomer complex is required for budding from Golgi membranes, and is essential for the retrograde Golgi-to-ER transport of dilysine-tagged proteins.</text>
</comment>
<dbReference type="InterPro" id="IPR016024">
    <property type="entry name" value="ARM-type_fold"/>
</dbReference>
<dbReference type="Proteomes" id="UP000624244">
    <property type="component" value="Unassembled WGS sequence"/>
</dbReference>
<organism evidence="18 19">
    <name type="scientific">Cochliobolus sativus</name>
    <name type="common">Common root rot and spot blotch fungus</name>
    <name type="synonym">Bipolaris sorokiniana</name>
    <dbReference type="NCBI Taxonomy" id="45130"/>
    <lineage>
        <taxon>Eukaryota</taxon>
        <taxon>Fungi</taxon>
        <taxon>Dikarya</taxon>
        <taxon>Ascomycota</taxon>
        <taxon>Pezizomycotina</taxon>
        <taxon>Dothideomycetes</taxon>
        <taxon>Pleosporomycetidae</taxon>
        <taxon>Pleosporales</taxon>
        <taxon>Pleosporineae</taxon>
        <taxon>Pleosporaceae</taxon>
        <taxon>Bipolaris</taxon>
    </lineage>
</organism>
<evidence type="ECO:0000259" key="16">
    <source>
        <dbReference type="Pfam" id="PF08752"/>
    </source>
</evidence>
<dbReference type="FunFam" id="3.30.310.10:FF:000008">
    <property type="entry name" value="Coatomer subunit gamma"/>
    <property type="match status" value="1"/>
</dbReference>
<dbReference type="PANTHER" id="PTHR10261">
    <property type="entry name" value="COATOMER SUBUNIT GAMMA"/>
    <property type="match status" value="1"/>
</dbReference>
<keyword evidence="11 13" id="KW-0968">Cytoplasmic vesicle</keyword>
<dbReference type="PIRSF" id="PIRSF037093">
    <property type="entry name" value="Coatomer_gamma_subunit"/>
    <property type="match status" value="1"/>
</dbReference>
<keyword evidence="10 13" id="KW-0472">Membrane</keyword>
<reference evidence="18" key="1">
    <citation type="submission" date="2019-11" db="EMBL/GenBank/DDBJ databases">
        <title>Bipolaris sorokiniana Genome sequencing.</title>
        <authorList>
            <person name="Wang H."/>
        </authorList>
    </citation>
    <scope>NUCLEOTIDE SEQUENCE</scope>
</reference>
<accession>A0A8H5ZKQ5</accession>
<evidence type="ECO:0000256" key="6">
    <source>
        <dbReference type="ARBA" id="ARBA00022737"/>
    </source>
</evidence>
<feature type="domain" description="Coatomer gamma subunit appendage Ig-like subdomain" evidence="16">
    <location>
        <begin position="576"/>
        <end position="728"/>
    </location>
</feature>
<gene>
    <name evidence="18" type="ORF">GGP41_010268</name>
</gene>
<dbReference type="Pfam" id="PF01602">
    <property type="entry name" value="Adaptin_N"/>
    <property type="match status" value="1"/>
</dbReference>
<feature type="domain" description="Coatomer subunit gamma C-terminal" evidence="17">
    <location>
        <begin position="730"/>
        <end position="842"/>
    </location>
</feature>
<dbReference type="InterPro" id="IPR011989">
    <property type="entry name" value="ARM-like"/>
</dbReference>
<evidence type="ECO:0000256" key="10">
    <source>
        <dbReference type="ARBA" id="ARBA00023136"/>
    </source>
</evidence>
<dbReference type="PANTHER" id="PTHR10261:SF0">
    <property type="entry name" value="COATOMER SUBUNIT GAMMA-2"/>
    <property type="match status" value="1"/>
</dbReference>
<evidence type="ECO:0000256" key="13">
    <source>
        <dbReference type="PIRNR" id="PIRNR037093"/>
    </source>
</evidence>
<evidence type="ECO:0000256" key="14">
    <source>
        <dbReference type="SAM" id="MobiDB-lite"/>
    </source>
</evidence>
<comment type="caution">
    <text evidence="18">The sequence shown here is derived from an EMBL/GenBank/DDBJ whole genome shotgun (WGS) entry which is preliminary data.</text>
</comment>
<evidence type="ECO:0000256" key="9">
    <source>
        <dbReference type="ARBA" id="ARBA00023034"/>
    </source>
</evidence>
<keyword evidence="7 13" id="KW-0931">ER-Golgi transport</keyword>
<dbReference type="GO" id="GO:0009306">
    <property type="term" value="P:protein secretion"/>
    <property type="evidence" value="ECO:0007669"/>
    <property type="project" value="TreeGrafter"/>
</dbReference>
<dbReference type="InterPro" id="IPR012295">
    <property type="entry name" value="TBP_dom_sf"/>
</dbReference>
<dbReference type="Pfam" id="PF16381">
    <property type="entry name" value="Coatomer_g_Cpla"/>
    <property type="match status" value="1"/>
</dbReference>
<dbReference type="InterPro" id="IPR009028">
    <property type="entry name" value="Coatomer/calthrin_app_sub_C"/>
</dbReference>
<evidence type="ECO:0000256" key="8">
    <source>
        <dbReference type="ARBA" id="ARBA00022927"/>
    </source>
</evidence>
<evidence type="ECO:0000259" key="15">
    <source>
        <dbReference type="Pfam" id="PF01602"/>
    </source>
</evidence>
<evidence type="ECO:0000256" key="3">
    <source>
        <dbReference type="ARBA" id="ARBA00022448"/>
    </source>
</evidence>
<protein>
    <recommendedName>
        <fullName evidence="13">Coatomer subunit gamma</fullName>
    </recommendedName>
</protein>
<keyword evidence="8 13" id="KW-0653">Protein transport</keyword>
<dbReference type="GO" id="GO:0005783">
    <property type="term" value="C:endoplasmic reticulum"/>
    <property type="evidence" value="ECO:0007669"/>
    <property type="project" value="TreeGrafter"/>
</dbReference>
<dbReference type="InterPro" id="IPR013041">
    <property type="entry name" value="Clathrin_app_Ig-like_sf"/>
</dbReference>
<dbReference type="Gene3D" id="3.30.310.10">
    <property type="entry name" value="TATA-Binding Protein"/>
    <property type="match status" value="1"/>
</dbReference>
<evidence type="ECO:0000313" key="18">
    <source>
        <dbReference type="EMBL" id="KAF5850614.1"/>
    </source>
</evidence>
<dbReference type="InterPro" id="IPR002553">
    <property type="entry name" value="Clathrin/coatomer_adapt-like_N"/>
</dbReference>
<dbReference type="FunFam" id="1.25.10.10:FF:000046">
    <property type="entry name" value="Coatomer subunit gamma"/>
    <property type="match status" value="1"/>
</dbReference>
<dbReference type="SUPFAM" id="SSF48371">
    <property type="entry name" value="ARM repeat"/>
    <property type="match status" value="1"/>
</dbReference>
<evidence type="ECO:0000259" key="17">
    <source>
        <dbReference type="Pfam" id="PF16381"/>
    </source>
</evidence>
<dbReference type="GO" id="GO:0030126">
    <property type="term" value="C:COPI vesicle coat"/>
    <property type="evidence" value="ECO:0007669"/>
    <property type="project" value="InterPro"/>
</dbReference>
<feature type="compositionally biased region" description="Basic and acidic residues" evidence="14">
    <location>
        <begin position="535"/>
        <end position="545"/>
    </location>
</feature>
<keyword evidence="3 13" id="KW-0813">Transport</keyword>
<feature type="region of interest" description="Disordered" evidence="14">
    <location>
        <begin position="535"/>
        <end position="561"/>
    </location>
</feature>
<name>A0A8H5ZKQ5_COCSA</name>
<dbReference type="GO" id="GO:0006886">
    <property type="term" value="P:intracellular protein transport"/>
    <property type="evidence" value="ECO:0007669"/>
    <property type="project" value="InterPro"/>
</dbReference>
<dbReference type="InterPro" id="IPR032154">
    <property type="entry name" value="Coatomer_g_Cpla"/>
</dbReference>
<comment type="subunit">
    <text evidence="13">Oligomeric complex.</text>
</comment>
<dbReference type="FunFam" id="2.60.40.1480:FF:000001">
    <property type="entry name" value="Coatomer subunit gamma"/>
    <property type="match status" value="1"/>
</dbReference>
<keyword evidence="4 13" id="KW-0963">Cytoplasm</keyword>
<keyword evidence="6" id="KW-0677">Repeat</keyword>